<sequence length="251" mass="28431">MANNILKAKKQAIRHKILSLTGDDDTWMNNPEIVREVQRLSTLLNSDRIGDKRPLPRLDPDKLTKEEYQRLLDLGYQVKDIKKALGLGTTTFQNWRMANEIENKIKRKQNNKAEENKHMKFNINTASLLLPGTFGAEGKECITISKSGLALSGPVVRRLNKPEWVQLYLDESRLALFVIPCEATDEGARSCVNPKSNRKAGYRKSWSGSILEKVAKASGMDIENYRYHVEPEEVEGYPTALGFDLTKAVKN</sequence>
<proteinExistence type="predicted"/>
<evidence type="ECO:0000313" key="1">
    <source>
        <dbReference type="EMBL" id="BDQ62844.1"/>
    </source>
</evidence>
<gene>
    <name evidence="1" type="ORF">EfsSVR2332_29220</name>
</gene>
<protein>
    <submittedName>
        <fullName evidence="1">Uncharacterized protein</fullName>
    </submittedName>
</protein>
<dbReference type="Proteomes" id="UP001317613">
    <property type="component" value="Chromosome"/>
</dbReference>
<dbReference type="EMBL" id="AP026729">
    <property type="protein sequence ID" value="BDQ62844.1"/>
    <property type="molecule type" value="Genomic_DNA"/>
</dbReference>
<evidence type="ECO:0000313" key="2">
    <source>
        <dbReference type="Proteomes" id="UP001317613"/>
    </source>
</evidence>
<accession>A0AC59HT33</accession>
<reference evidence="1" key="1">
    <citation type="submission" date="2022-08" db="EMBL/GenBank/DDBJ databases">
        <title>Molecular epidemiological analysis of five strains of VanD-type vancomycin-resistant Enterococcus faecalis.</title>
        <authorList>
            <person name="Mimura K."/>
            <person name="Hashimoto Y."/>
            <person name="Tomita H."/>
        </authorList>
    </citation>
    <scope>NUCLEOTIDE SEQUENCE</scope>
    <source>
        <strain evidence="1">SVR2332</strain>
    </source>
</reference>
<organism evidence="1 2">
    <name type="scientific">Enterococcus faecalis</name>
    <name type="common">Streptococcus faecalis</name>
    <dbReference type="NCBI Taxonomy" id="1351"/>
    <lineage>
        <taxon>Bacteria</taxon>
        <taxon>Bacillati</taxon>
        <taxon>Bacillota</taxon>
        <taxon>Bacilli</taxon>
        <taxon>Lactobacillales</taxon>
        <taxon>Enterococcaceae</taxon>
        <taxon>Enterococcus</taxon>
    </lineage>
</organism>
<name>A0AC59HT33_ENTFL</name>